<dbReference type="Gene3D" id="3.10.180.10">
    <property type="entry name" value="2,3-Dihydroxybiphenyl 1,2-Dioxygenase, domain 1"/>
    <property type="match status" value="1"/>
</dbReference>
<gene>
    <name evidence="2" type="ORF">GCM10011600_04000</name>
</gene>
<dbReference type="CDD" id="cd07247">
    <property type="entry name" value="SgaA_N_like"/>
    <property type="match status" value="1"/>
</dbReference>
<proteinExistence type="predicted"/>
<dbReference type="EMBL" id="BNAI01000001">
    <property type="protein sequence ID" value="GHF06592.1"/>
    <property type="molecule type" value="Genomic_DNA"/>
</dbReference>
<dbReference type="InterPro" id="IPR037523">
    <property type="entry name" value="VOC_core"/>
</dbReference>
<dbReference type="Proteomes" id="UP000617531">
    <property type="component" value="Unassembled WGS sequence"/>
</dbReference>
<organism evidence="2 3">
    <name type="scientific">Pseudolysinimonas yzui</name>
    <dbReference type="NCBI Taxonomy" id="2708254"/>
    <lineage>
        <taxon>Bacteria</taxon>
        <taxon>Bacillati</taxon>
        <taxon>Actinomycetota</taxon>
        <taxon>Actinomycetes</taxon>
        <taxon>Micrococcales</taxon>
        <taxon>Microbacteriaceae</taxon>
        <taxon>Pseudolysinimonas</taxon>
    </lineage>
</organism>
<dbReference type="PROSITE" id="PS51819">
    <property type="entry name" value="VOC"/>
    <property type="match status" value="1"/>
</dbReference>
<name>A0A8J3GNA0_9MICO</name>
<evidence type="ECO:0000313" key="3">
    <source>
        <dbReference type="Proteomes" id="UP000617531"/>
    </source>
</evidence>
<dbReference type="PANTHER" id="PTHR33993:SF2">
    <property type="entry name" value="VOC DOMAIN-CONTAINING PROTEIN"/>
    <property type="match status" value="1"/>
</dbReference>
<keyword evidence="3" id="KW-1185">Reference proteome</keyword>
<evidence type="ECO:0000313" key="2">
    <source>
        <dbReference type="EMBL" id="GHF06592.1"/>
    </source>
</evidence>
<dbReference type="SUPFAM" id="SSF54593">
    <property type="entry name" value="Glyoxalase/Bleomycin resistance protein/Dihydroxybiphenyl dioxygenase"/>
    <property type="match status" value="1"/>
</dbReference>
<dbReference type="InterPro" id="IPR029068">
    <property type="entry name" value="Glyas_Bleomycin-R_OHBP_Dase"/>
</dbReference>
<dbReference type="InterPro" id="IPR052164">
    <property type="entry name" value="Anthracycline_SecMetBiosynth"/>
</dbReference>
<dbReference type="PANTHER" id="PTHR33993">
    <property type="entry name" value="GLYOXALASE-RELATED"/>
    <property type="match status" value="1"/>
</dbReference>
<feature type="domain" description="VOC" evidence="1">
    <location>
        <begin position="3"/>
        <end position="126"/>
    </location>
</feature>
<sequence>MTGPVHFEIQVDDIERAKAFYTAVFGWTFQDYGQMTGSPYWGIIAGAEGDPGINGGLLQRSGPAPADGSGANAYVCTMEVADYDATEGKILAAGGQVVMPKLALTGMAWQGYYLDTDGNTFGIHQPDPAAK</sequence>
<dbReference type="RefSeq" id="WP_191281698.1">
    <property type="nucleotide sequence ID" value="NZ_BNAI01000001.1"/>
</dbReference>
<dbReference type="InterPro" id="IPR053863">
    <property type="entry name" value="Glyoxy/Ble-like_N"/>
</dbReference>
<dbReference type="Pfam" id="PF22677">
    <property type="entry name" value="Ble-like_N"/>
    <property type="match status" value="1"/>
</dbReference>
<protein>
    <submittedName>
        <fullName evidence="2">Glyoxalase</fullName>
    </submittedName>
</protein>
<evidence type="ECO:0000259" key="1">
    <source>
        <dbReference type="PROSITE" id="PS51819"/>
    </source>
</evidence>
<dbReference type="AlphaFoldDB" id="A0A8J3GNA0"/>
<reference evidence="2" key="1">
    <citation type="journal article" date="2014" name="Int. J. Syst. Evol. Microbiol.">
        <title>Complete genome sequence of Corynebacterium casei LMG S-19264T (=DSM 44701T), isolated from a smear-ripened cheese.</title>
        <authorList>
            <consortium name="US DOE Joint Genome Institute (JGI-PGF)"/>
            <person name="Walter F."/>
            <person name="Albersmeier A."/>
            <person name="Kalinowski J."/>
            <person name="Ruckert C."/>
        </authorList>
    </citation>
    <scope>NUCLEOTIDE SEQUENCE</scope>
    <source>
        <strain evidence="2">CGMCC 1.16548</strain>
    </source>
</reference>
<reference evidence="2" key="2">
    <citation type="submission" date="2020-09" db="EMBL/GenBank/DDBJ databases">
        <authorList>
            <person name="Sun Q."/>
            <person name="Zhou Y."/>
        </authorList>
    </citation>
    <scope>NUCLEOTIDE SEQUENCE</scope>
    <source>
        <strain evidence="2">CGMCC 1.16548</strain>
    </source>
</reference>
<accession>A0A8J3GNA0</accession>
<comment type="caution">
    <text evidence="2">The sequence shown here is derived from an EMBL/GenBank/DDBJ whole genome shotgun (WGS) entry which is preliminary data.</text>
</comment>